<evidence type="ECO:0000313" key="1">
    <source>
        <dbReference type="EMBL" id="WPB85256.1"/>
    </source>
</evidence>
<dbReference type="RefSeq" id="WP_318649222.1">
    <property type="nucleotide sequence ID" value="NZ_CP137852.1"/>
</dbReference>
<dbReference type="Proteomes" id="UP001305521">
    <property type="component" value="Chromosome"/>
</dbReference>
<proteinExistence type="predicted"/>
<evidence type="ECO:0000313" key="2">
    <source>
        <dbReference type="Proteomes" id="UP001305521"/>
    </source>
</evidence>
<protein>
    <submittedName>
        <fullName evidence="1">Uncharacterized protein</fullName>
    </submittedName>
</protein>
<sequence>MLTAPHDLSPCLAPGDEAMHLGGRAWTDRTGRSAWAEFYLVLHRADGGWTHLCRVAAGPRLELVLVQAARGDAREALRERFFAPEGGLSPAAAGRSR</sequence>
<dbReference type="EMBL" id="CP137852">
    <property type="protein sequence ID" value="WPB85256.1"/>
    <property type="molecule type" value="Genomic_DNA"/>
</dbReference>
<gene>
    <name evidence="1" type="ORF">R9Z33_24610</name>
</gene>
<accession>A0ABZ0PIH6</accession>
<name>A0ABZ0PIH6_9PROT</name>
<organism evidence="1 2">
    <name type="scientific">Sediminicoccus rosea</name>
    <dbReference type="NCBI Taxonomy" id="1225128"/>
    <lineage>
        <taxon>Bacteria</taxon>
        <taxon>Pseudomonadati</taxon>
        <taxon>Pseudomonadota</taxon>
        <taxon>Alphaproteobacteria</taxon>
        <taxon>Acetobacterales</taxon>
        <taxon>Roseomonadaceae</taxon>
        <taxon>Sediminicoccus</taxon>
    </lineage>
</organism>
<keyword evidence="2" id="KW-1185">Reference proteome</keyword>
<reference evidence="1 2" key="1">
    <citation type="submission" date="2023-11" db="EMBL/GenBank/DDBJ databases">
        <title>Arctic aerobic anoxygenic photoheterotroph Sediminicoccus rosea KRV36 adapts its photosynthesis to long days of polar summer.</title>
        <authorList>
            <person name="Tomasch J."/>
            <person name="Kopejtka K."/>
            <person name="Bily T."/>
            <person name="Gardiner A.T."/>
            <person name="Gardian Z."/>
            <person name="Shivaramu S."/>
            <person name="Koblizek M."/>
            <person name="Engelhardt F."/>
            <person name="Kaftan D."/>
        </authorList>
    </citation>
    <scope>NUCLEOTIDE SEQUENCE [LARGE SCALE GENOMIC DNA]</scope>
    <source>
        <strain evidence="1 2">R-30</strain>
    </source>
</reference>